<dbReference type="Gene3D" id="3.40.718.10">
    <property type="entry name" value="Isopropylmalate Dehydrogenase"/>
    <property type="match status" value="1"/>
</dbReference>
<dbReference type="PANTHER" id="PTHR30004">
    <property type="entry name" value="4-HYDROXYTHREONINE-4-PHOSPHATE DEHYDROGENASE"/>
    <property type="match status" value="1"/>
</dbReference>
<dbReference type="InterPro" id="IPR005255">
    <property type="entry name" value="PdxA_fam"/>
</dbReference>
<evidence type="ECO:0000313" key="5">
    <source>
        <dbReference type="Proteomes" id="UP000199518"/>
    </source>
</evidence>
<dbReference type="NCBIfam" id="TIGR00557">
    <property type="entry name" value="pdxA"/>
    <property type="match status" value="1"/>
</dbReference>
<dbReference type="STRING" id="1576369.SAMN05421753_104130"/>
<keyword evidence="1" id="KW-0479">Metal-binding</keyword>
<proteinExistence type="predicted"/>
<evidence type="ECO:0000256" key="1">
    <source>
        <dbReference type="ARBA" id="ARBA00022723"/>
    </source>
</evidence>
<dbReference type="EMBL" id="FOQD01000004">
    <property type="protein sequence ID" value="SFH95591.1"/>
    <property type="molecule type" value="Genomic_DNA"/>
</dbReference>
<dbReference type="GO" id="GO:0046872">
    <property type="term" value="F:metal ion binding"/>
    <property type="evidence" value="ECO:0007669"/>
    <property type="project" value="UniProtKB-KW"/>
</dbReference>
<sequence length="348" mass="36799">MSNQNNLPRIAITMGDVAGIGPEIIARALGGSEVRSLCRPVVVGDPDVLERAAALIGQKLRIDDVNSLAAGSALEPMGGRIACWNPSQVATSDVPPGRIDGRAGHAAYDWLVAATQAALQGEIDGIVTAPISKAALHAGGFHYPGHTEILAEQCGVTDFAMMLHLPKCSVVKGPWGLSVAHVTLHTSIASVPSLLTQQGILAKIHLMHRFLRQLGCPQPRIGVCALNPHAGEEGLFGDEESRLIAPAVAKARHQEVAAEGPYPADTLLQRAVHGAFDGVIAMYHDQGHIALKLIAFQKAVNVTLGLPIVRTSPSHGTGFDISWRGMANDGGLREAIRVAVELCRHRQK</sequence>
<keyword evidence="3" id="KW-0520">NAD</keyword>
<dbReference type="RefSeq" id="WP_245764536.1">
    <property type="nucleotide sequence ID" value="NZ_FOQD01000004.1"/>
</dbReference>
<name>A0A1I3EA68_9PLAN</name>
<keyword evidence="2" id="KW-0560">Oxidoreductase</keyword>
<reference evidence="5" key="1">
    <citation type="submission" date="2016-10" db="EMBL/GenBank/DDBJ databases">
        <authorList>
            <person name="Varghese N."/>
            <person name="Submissions S."/>
        </authorList>
    </citation>
    <scope>NUCLEOTIDE SEQUENCE [LARGE SCALE GENOMIC DNA]</scope>
    <source>
        <strain evidence="5">DSM 26348</strain>
    </source>
</reference>
<organism evidence="4 5">
    <name type="scientific">Planctomicrobium piriforme</name>
    <dbReference type="NCBI Taxonomy" id="1576369"/>
    <lineage>
        <taxon>Bacteria</taxon>
        <taxon>Pseudomonadati</taxon>
        <taxon>Planctomycetota</taxon>
        <taxon>Planctomycetia</taxon>
        <taxon>Planctomycetales</taxon>
        <taxon>Planctomycetaceae</taxon>
        <taxon>Planctomicrobium</taxon>
    </lineage>
</organism>
<dbReference type="Pfam" id="PF04166">
    <property type="entry name" value="PdxA"/>
    <property type="match status" value="1"/>
</dbReference>
<dbReference type="GO" id="GO:0051287">
    <property type="term" value="F:NAD binding"/>
    <property type="evidence" value="ECO:0007669"/>
    <property type="project" value="InterPro"/>
</dbReference>
<dbReference type="PANTHER" id="PTHR30004:SF6">
    <property type="entry name" value="D-THREONATE 4-PHOSPHATE DEHYDROGENASE"/>
    <property type="match status" value="1"/>
</dbReference>
<keyword evidence="5" id="KW-1185">Reference proteome</keyword>
<evidence type="ECO:0000256" key="3">
    <source>
        <dbReference type="ARBA" id="ARBA00023027"/>
    </source>
</evidence>
<dbReference type="GO" id="GO:0016491">
    <property type="term" value="F:oxidoreductase activity"/>
    <property type="evidence" value="ECO:0007669"/>
    <property type="project" value="UniProtKB-KW"/>
</dbReference>
<evidence type="ECO:0000256" key="2">
    <source>
        <dbReference type="ARBA" id="ARBA00023002"/>
    </source>
</evidence>
<evidence type="ECO:0000313" key="4">
    <source>
        <dbReference type="EMBL" id="SFH95591.1"/>
    </source>
</evidence>
<protein>
    <submittedName>
        <fullName evidence="4">4-hydroxythreonine-4-phosphate dehydrogenase</fullName>
    </submittedName>
</protein>
<accession>A0A1I3EA68</accession>
<dbReference type="AlphaFoldDB" id="A0A1I3EA68"/>
<dbReference type="SUPFAM" id="SSF53659">
    <property type="entry name" value="Isocitrate/Isopropylmalate dehydrogenase-like"/>
    <property type="match status" value="1"/>
</dbReference>
<gene>
    <name evidence="4" type="ORF">SAMN05421753_104130</name>
</gene>
<dbReference type="Proteomes" id="UP000199518">
    <property type="component" value="Unassembled WGS sequence"/>
</dbReference>